<organism evidence="1">
    <name type="scientific">Arundo donax</name>
    <name type="common">Giant reed</name>
    <name type="synonym">Donax arundinaceus</name>
    <dbReference type="NCBI Taxonomy" id="35708"/>
    <lineage>
        <taxon>Eukaryota</taxon>
        <taxon>Viridiplantae</taxon>
        <taxon>Streptophyta</taxon>
        <taxon>Embryophyta</taxon>
        <taxon>Tracheophyta</taxon>
        <taxon>Spermatophyta</taxon>
        <taxon>Magnoliopsida</taxon>
        <taxon>Liliopsida</taxon>
        <taxon>Poales</taxon>
        <taxon>Poaceae</taxon>
        <taxon>PACMAD clade</taxon>
        <taxon>Arundinoideae</taxon>
        <taxon>Arundineae</taxon>
        <taxon>Arundo</taxon>
    </lineage>
</organism>
<sequence>MPNLMDQSLHPCWWWQSANSIITSVEAHIGKDGIIDPSLANLPDPTGLLLLNSEDAGICAHENGISTLRKADHLKLGHRVTNANGYHHI</sequence>
<reference evidence="1" key="1">
    <citation type="submission" date="2014-09" db="EMBL/GenBank/DDBJ databases">
        <authorList>
            <person name="Magalhaes I.L.F."/>
            <person name="Oliveira U."/>
            <person name="Santos F.R."/>
            <person name="Vidigal T.H.D.A."/>
            <person name="Brescovit A.D."/>
            <person name="Santos A.J."/>
        </authorList>
    </citation>
    <scope>NUCLEOTIDE SEQUENCE</scope>
    <source>
        <tissue evidence="1">Shoot tissue taken approximately 20 cm above the soil surface</tissue>
    </source>
</reference>
<accession>A0A0A8ZBA8</accession>
<proteinExistence type="predicted"/>
<dbReference type="EMBL" id="GBRH01263870">
    <property type="protein sequence ID" value="JAD34025.1"/>
    <property type="molecule type" value="Transcribed_RNA"/>
</dbReference>
<reference evidence="1" key="2">
    <citation type="journal article" date="2015" name="Data Brief">
        <title>Shoot transcriptome of the giant reed, Arundo donax.</title>
        <authorList>
            <person name="Barrero R.A."/>
            <person name="Guerrero F.D."/>
            <person name="Moolhuijzen P."/>
            <person name="Goolsby J.A."/>
            <person name="Tidwell J."/>
            <person name="Bellgard S.E."/>
            <person name="Bellgard M.I."/>
        </authorList>
    </citation>
    <scope>NUCLEOTIDE SEQUENCE</scope>
    <source>
        <tissue evidence="1">Shoot tissue taken approximately 20 cm above the soil surface</tissue>
    </source>
</reference>
<protein>
    <submittedName>
        <fullName evidence="1">Uncharacterized protein</fullName>
    </submittedName>
</protein>
<evidence type="ECO:0000313" key="1">
    <source>
        <dbReference type="EMBL" id="JAD34025.1"/>
    </source>
</evidence>
<name>A0A0A8ZBA8_ARUDO</name>
<dbReference type="AlphaFoldDB" id="A0A0A8ZBA8"/>